<dbReference type="Proteomes" id="UP000029389">
    <property type="component" value="Unassembled WGS sequence"/>
</dbReference>
<evidence type="ECO:0000313" key="2">
    <source>
        <dbReference type="Proteomes" id="UP000029389"/>
    </source>
</evidence>
<proteinExistence type="predicted"/>
<evidence type="ECO:0000313" key="1">
    <source>
        <dbReference type="EMBL" id="KFM95667.1"/>
    </source>
</evidence>
<protein>
    <submittedName>
        <fullName evidence="1">Putative ribonuclease</fullName>
    </submittedName>
</protein>
<dbReference type="PATRIC" id="fig|1405.8.peg.5794"/>
<gene>
    <name evidence="1" type="ORF">DJ93_5616</name>
</gene>
<dbReference type="EMBL" id="JMQC01000009">
    <property type="protein sequence ID" value="KFM95667.1"/>
    <property type="molecule type" value="Genomic_DNA"/>
</dbReference>
<accession>A0A090YCU0</accession>
<organism evidence="1 2">
    <name type="scientific">Bacillus clarus</name>
    <dbReference type="NCBI Taxonomy" id="2338372"/>
    <lineage>
        <taxon>Bacteria</taxon>
        <taxon>Bacillati</taxon>
        <taxon>Bacillota</taxon>
        <taxon>Bacilli</taxon>
        <taxon>Bacillales</taxon>
        <taxon>Bacillaceae</taxon>
        <taxon>Bacillus</taxon>
        <taxon>Bacillus cereus group</taxon>
    </lineage>
</organism>
<reference evidence="1 2" key="1">
    <citation type="submission" date="2014-04" db="EMBL/GenBank/DDBJ databases">
        <authorList>
            <person name="Bishop-Lilly K.A."/>
            <person name="Broomall S.M."/>
            <person name="Chain P.S."/>
            <person name="Chertkov O."/>
            <person name="Coyne S.R."/>
            <person name="Daligault H.E."/>
            <person name="Davenport K.W."/>
            <person name="Erkkila T."/>
            <person name="Frey K.G."/>
            <person name="Gibbons H.S."/>
            <person name="Gu W."/>
            <person name="Jaissle J."/>
            <person name="Johnson S.L."/>
            <person name="Koroleva G.I."/>
            <person name="Ladner J.T."/>
            <person name="Lo C.-C."/>
            <person name="Minogue T.D."/>
            <person name="Munk C."/>
            <person name="Palacios G.F."/>
            <person name="Redden C.L."/>
            <person name="Rosenzweig C.N."/>
            <person name="Scholz M.B."/>
            <person name="Teshima H."/>
            <person name="Xu Y."/>
        </authorList>
    </citation>
    <scope>NUCLEOTIDE SEQUENCE [LARGE SCALE GENOMIC DNA]</scope>
    <source>
        <strain evidence="1 2">BHP</strain>
    </source>
</reference>
<comment type="caution">
    <text evidence="1">The sequence shown here is derived from an EMBL/GenBank/DDBJ whole genome shotgun (WGS) entry which is preliminary data.</text>
</comment>
<sequence length="136" mass="15598">MIKEYDDIWNQEWRPIWGEASKGPESVEPNAIKEKMEKISNRYDELSTKNTGFKGSEKRSDSELKEKMDKFRVEFGLATNYRNNAGKAVTQGLKGIAPMKERMEEAQKSIKLSDEKFLKAVASLAEIEEKLGVKHK</sequence>
<name>A0A090YCU0_9BACI</name>
<dbReference type="AlphaFoldDB" id="A0A090YCU0"/>